<sequence>MADRMRLVLSSGDELDVEELDSLTGQLRKRLLELDVDDVKVERSDAAPPPGAKPGELITVGALAVTLAPAVFRPALRVVEAWLRNRPVRTVKVEVDGRILELGQASPEEQRLLVEAFLEGIRDESAVQPSTDPE</sequence>
<proteinExistence type="predicted"/>
<organism evidence="1 2">
    <name type="scientific">Streptomyces cylindrosporus</name>
    <dbReference type="NCBI Taxonomy" id="2927583"/>
    <lineage>
        <taxon>Bacteria</taxon>
        <taxon>Bacillati</taxon>
        <taxon>Actinomycetota</taxon>
        <taxon>Actinomycetes</taxon>
        <taxon>Kitasatosporales</taxon>
        <taxon>Streptomycetaceae</taxon>
        <taxon>Streptomyces</taxon>
    </lineage>
</organism>
<reference evidence="1" key="1">
    <citation type="submission" date="2022-03" db="EMBL/GenBank/DDBJ databases">
        <title>Streptomyces 7R015 and 7R016 isolated from Barleria lupulina in Thailand.</title>
        <authorList>
            <person name="Kanchanasin P."/>
            <person name="Phongsopitanun W."/>
            <person name="Tanasupawat S."/>
        </authorList>
    </citation>
    <scope>NUCLEOTIDE SEQUENCE</scope>
    <source>
        <strain evidence="1">7R015</strain>
    </source>
</reference>
<evidence type="ECO:0000313" key="2">
    <source>
        <dbReference type="Proteomes" id="UP001165269"/>
    </source>
</evidence>
<evidence type="ECO:0000313" key="1">
    <source>
        <dbReference type="EMBL" id="MCI3276615.1"/>
    </source>
</evidence>
<protein>
    <submittedName>
        <fullName evidence="1">Uncharacterized protein</fullName>
    </submittedName>
</protein>
<name>A0ABS9YHF6_9ACTN</name>
<dbReference type="Proteomes" id="UP001165269">
    <property type="component" value="Unassembled WGS sequence"/>
</dbReference>
<comment type="caution">
    <text evidence="1">The sequence shown here is derived from an EMBL/GenBank/DDBJ whole genome shotgun (WGS) entry which is preliminary data.</text>
</comment>
<accession>A0ABS9YHF6</accession>
<dbReference type="EMBL" id="JALDAY010000012">
    <property type="protein sequence ID" value="MCI3276615.1"/>
    <property type="molecule type" value="Genomic_DNA"/>
</dbReference>
<gene>
    <name evidence="1" type="ORF">MQP27_36630</name>
</gene>
<keyword evidence="2" id="KW-1185">Reference proteome</keyword>
<dbReference type="RefSeq" id="WP_242773364.1">
    <property type="nucleotide sequence ID" value="NZ_JALDAY010000012.1"/>
</dbReference>